<proteinExistence type="inferred from homology"/>
<keyword evidence="1" id="KW-0496">Mitochondrion</keyword>
<feature type="domain" description="FCP1 homology" evidence="3">
    <location>
        <begin position="43"/>
        <end position="220"/>
    </location>
</feature>
<evidence type="ECO:0000256" key="1">
    <source>
        <dbReference type="RuleBase" id="RU365079"/>
    </source>
</evidence>
<dbReference type="InterPro" id="IPR023214">
    <property type="entry name" value="HAD_sf"/>
</dbReference>
<dbReference type="PANTHER" id="PTHR12210">
    <property type="entry name" value="DULLARD PROTEIN PHOSPHATASE"/>
    <property type="match status" value="1"/>
</dbReference>
<comment type="subunit">
    <text evidence="1">Component of the TIM23 complex.</text>
</comment>
<dbReference type="GO" id="GO:0005744">
    <property type="term" value="C:TIM23 mitochondrial import inner membrane translocase complex"/>
    <property type="evidence" value="ECO:0007669"/>
    <property type="project" value="UniProtKB-UniRule"/>
</dbReference>
<accession>A0A397TQL5</accession>
<reference evidence="4 5" key="1">
    <citation type="submission" date="2018-06" db="EMBL/GenBank/DDBJ databases">
        <title>Comparative genomics reveals the genomic features of Rhizophagus irregularis, R. cerebriforme, R. diaphanum and Gigaspora rosea, and their symbiotic lifestyle signature.</title>
        <authorList>
            <person name="Morin E."/>
            <person name="San Clemente H."/>
            <person name="Chen E.C.H."/>
            <person name="De La Providencia I."/>
            <person name="Hainaut M."/>
            <person name="Kuo A."/>
            <person name="Kohler A."/>
            <person name="Murat C."/>
            <person name="Tang N."/>
            <person name="Roy S."/>
            <person name="Loubradou J."/>
            <person name="Henrissat B."/>
            <person name="Grigoriev I.V."/>
            <person name="Corradi N."/>
            <person name="Roux C."/>
            <person name="Martin F.M."/>
        </authorList>
    </citation>
    <scope>NUCLEOTIDE SEQUENCE [LARGE SCALE GENOMIC DNA]</scope>
    <source>
        <strain evidence="4 5">DAOM 227022</strain>
    </source>
</reference>
<dbReference type="Proteomes" id="UP000265703">
    <property type="component" value="Unassembled WGS sequence"/>
</dbReference>
<dbReference type="Pfam" id="PF03031">
    <property type="entry name" value="NIF"/>
    <property type="match status" value="1"/>
</dbReference>
<dbReference type="InterPro" id="IPR004274">
    <property type="entry name" value="FCP1_dom"/>
</dbReference>
<keyword evidence="1" id="KW-0811">Translocation</keyword>
<dbReference type="SMART" id="SM00577">
    <property type="entry name" value="CPDc"/>
    <property type="match status" value="1"/>
</dbReference>
<name>A0A397TQL5_9GLOM</name>
<evidence type="ECO:0000313" key="5">
    <source>
        <dbReference type="Proteomes" id="UP000265703"/>
    </source>
</evidence>
<organism evidence="4 5">
    <name type="scientific">Glomus cerebriforme</name>
    <dbReference type="NCBI Taxonomy" id="658196"/>
    <lineage>
        <taxon>Eukaryota</taxon>
        <taxon>Fungi</taxon>
        <taxon>Fungi incertae sedis</taxon>
        <taxon>Mucoromycota</taxon>
        <taxon>Glomeromycotina</taxon>
        <taxon>Glomeromycetes</taxon>
        <taxon>Glomerales</taxon>
        <taxon>Glomeraceae</taxon>
        <taxon>Glomus</taxon>
    </lineage>
</organism>
<protein>
    <recommendedName>
        <fullName evidence="1">Mitochondrial import inner membrane translocase subunit TIM50</fullName>
    </recommendedName>
</protein>
<comment type="subcellular location">
    <subcellularLocation>
        <location evidence="1">Mitochondrion inner membrane</location>
        <topology evidence="1">Single-pass membrane protein</topology>
    </subcellularLocation>
</comment>
<dbReference type="GO" id="GO:0015031">
    <property type="term" value="P:protein transport"/>
    <property type="evidence" value="ECO:0007669"/>
    <property type="project" value="UniProtKB-KW"/>
</dbReference>
<evidence type="ECO:0000256" key="2">
    <source>
        <dbReference type="SAM" id="SignalP"/>
    </source>
</evidence>
<dbReference type="STRING" id="658196.A0A397TQL5"/>
<keyword evidence="1" id="KW-0813">Transport</keyword>
<dbReference type="AlphaFoldDB" id="A0A397TQL5"/>
<feature type="chain" id="PRO_5017390795" description="Mitochondrial import inner membrane translocase subunit TIM50" evidence="2">
    <location>
        <begin position="25"/>
        <end position="236"/>
    </location>
</feature>
<dbReference type="InterPro" id="IPR036412">
    <property type="entry name" value="HAD-like_sf"/>
</dbReference>
<comment type="caution">
    <text evidence="4">The sequence shown here is derived from an EMBL/GenBank/DDBJ whole genome shotgun (WGS) entry which is preliminary data.</text>
</comment>
<dbReference type="OrthoDB" id="1711508at2759"/>
<comment type="function">
    <text evidence="1">Essential component of the TIM23 complex, a complex that mediates the translocation of transit peptide-containing proteins across the mitochondrial inner membrane.</text>
</comment>
<dbReference type="InterPro" id="IPR050365">
    <property type="entry name" value="TIM50"/>
</dbReference>
<keyword evidence="1" id="KW-0809">Transit peptide</keyword>
<keyword evidence="5" id="KW-1185">Reference proteome</keyword>
<dbReference type="PROSITE" id="PS50969">
    <property type="entry name" value="FCP1"/>
    <property type="match status" value="1"/>
</dbReference>
<keyword evidence="2" id="KW-0732">Signal</keyword>
<comment type="similarity">
    <text evidence="1">Belongs to the TIM50 family.</text>
</comment>
<gene>
    <name evidence="4" type="ORF">C1645_306300</name>
</gene>
<dbReference type="Gene3D" id="3.40.50.1000">
    <property type="entry name" value="HAD superfamily/HAD-like"/>
    <property type="match status" value="1"/>
</dbReference>
<keyword evidence="1" id="KW-0653">Protein transport</keyword>
<evidence type="ECO:0000259" key="3">
    <source>
        <dbReference type="PROSITE" id="PS50969"/>
    </source>
</evidence>
<evidence type="ECO:0000313" key="4">
    <source>
        <dbReference type="EMBL" id="RIA97164.1"/>
    </source>
</evidence>
<sequence>MGLSFSSFWSVWSILVSPSKFVASSPTAEYFNIITSNPSFNLVQPSPKLIILDLNGTLVFRRKTRKVTKRPFLDEFINYLFNDDNFFVMIWTTARPENTEIMVDLIFGDQKEKLIAIWNRKKFDLTNREYERNTKPIKNLDMIWNDLNSQIASGKLFKNNLKISFDLVFDLKNTILIDDSKYKTKLQPFNAIHPCEFNRERVRNGEDSELKRIIEYLEVVKYQSNVAAYMKDNPFS</sequence>
<dbReference type="SUPFAM" id="SSF56784">
    <property type="entry name" value="HAD-like"/>
    <property type="match status" value="1"/>
</dbReference>
<dbReference type="EMBL" id="QKYT01000033">
    <property type="protein sequence ID" value="RIA97164.1"/>
    <property type="molecule type" value="Genomic_DNA"/>
</dbReference>
<feature type="signal peptide" evidence="2">
    <location>
        <begin position="1"/>
        <end position="24"/>
    </location>
</feature>